<dbReference type="AlphaFoldDB" id="A0A914SA04"/>
<keyword evidence="2" id="KW-1185">Reference proteome</keyword>
<protein>
    <submittedName>
        <fullName evidence="3">Uncharacterized protein</fullName>
    </submittedName>
</protein>
<dbReference type="WBParaSite" id="PEQ_0001405901-mRNA-1">
    <property type="protein sequence ID" value="PEQ_0001405901-mRNA-1"/>
    <property type="gene ID" value="PEQ_0001405901"/>
</dbReference>
<dbReference type="Proteomes" id="UP000887564">
    <property type="component" value="Unplaced"/>
</dbReference>
<accession>A0A914SA04</accession>
<reference evidence="3" key="1">
    <citation type="submission" date="2022-11" db="UniProtKB">
        <authorList>
            <consortium name="WormBaseParasite"/>
        </authorList>
    </citation>
    <scope>IDENTIFICATION</scope>
</reference>
<organism evidence="2 3">
    <name type="scientific">Parascaris equorum</name>
    <name type="common">Equine roundworm</name>
    <dbReference type="NCBI Taxonomy" id="6256"/>
    <lineage>
        <taxon>Eukaryota</taxon>
        <taxon>Metazoa</taxon>
        <taxon>Ecdysozoa</taxon>
        <taxon>Nematoda</taxon>
        <taxon>Chromadorea</taxon>
        <taxon>Rhabditida</taxon>
        <taxon>Spirurina</taxon>
        <taxon>Ascaridomorpha</taxon>
        <taxon>Ascaridoidea</taxon>
        <taxon>Ascarididae</taxon>
        <taxon>Parascaris</taxon>
    </lineage>
</organism>
<feature type="region of interest" description="Disordered" evidence="1">
    <location>
        <begin position="1"/>
        <end position="23"/>
    </location>
</feature>
<sequence>MVSGAQAREDLTGQGDSVAGGWNQSEESSHVCELILAVVWVLSEGSQEHQHLASPCDLGFPLHGGPKVPKASVFANKSESTLPFMT</sequence>
<evidence type="ECO:0000313" key="2">
    <source>
        <dbReference type="Proteomes" id="UP000887564"/>
    </source>
</evidence>
<name>A0A914SA04_PAREQ</name>
<evidence type="ECO:0000256" key="1">
    <source>
        <dbReference type="SAM" id="MobiDB-lite"/>
    </source>
</evidence>
<proteinExistence type="predicted"/>
<evidence type="ECO:0000313" key="3">
    <source>
        <dbReference type="WBParaSite" id="PEQ_0001405901-mRNA-1"/>
    </source>
</evidence>